<evidence type="ECO:0000256" key="1">
    <source>
        <dbReference type="SAM" id="SignalP"/>
    </source>
</evidence>
<feature type="signal peptide" evidence="1">
    <location>
        <begin position="1"/>
        <end position="23"/>
    </location>
</feature>
<dbReference type="AlphaFoldDB" id="A0A2I9LNR1"/>
<accession>A0A2I9LNR1</accession>
<keyword evidence="1" id="KW-0732">Signal</keyword>
<evidence type="ECO:0000313" key="2">
    <source>
        <dbReference type="EMBL" id="MBW20030.1"/>
    </source>
</evidence>
<organism evidence="2">
    <name type="scientific">Centruroides hentzi</name>
    <dbReference type="NCBI Taxonomy" id="88313"/>
    <lineage>
        <taxon>Eukaryota</taxon>
        <taxon>Metazoa</taxon>
        <taxon>Ecdysozoa</taxon>
        <taxon>Arthropoda</taxon>
        <taxon>Chelicerata</taxon>
        <taxon>Arachnida</taxon>
        <taxon>Scorpiones</taxon>
        <taxon>Buthida</taxon>
        <taxon>Buthoidea</taxon>
        <taxon>Buthidae</taxon>
        <taxon>Centruroides</taxon>
    </lineage>
</organism>
<proteinExistence type="predicted"/>
<feature type="chain" id="PRO_5014448123" evidence="1">
    <location>
        <begin position="24"/>
        <end position="80"/>
    </location>
</feature>
<sequence>MQFKKQLLVIFFAYFLVINESEAFLGGIFNIVKKLLPGAIKLFQKKEKERSINKRDLEDLYDPYQRNLEMERFLKQLPMY</sequence>
<protein>
    <submittedName>
        <fullName evidence="2">Antimicrobial peptide</fullName>
    </submittedName>
</protein>
<dbReference type="EMBL" id="GFWZ01000040">
    <property type="protein sequence ID" value="MBW20030.1"/>
    <property type="molecule type" value="Transcribed_RNA"/>
</dbReference>
<name>A0A2I9LNR1_9SCOR</name>
<reference evidence="2" key="1">
    <citation type="journal article" date="2017" name="Toxicon">
        <title>Venom-gland transcriptomics and venom proteomics of the Hentz striped scorpion (Centruroides hentzi; Buthidae) reveal high toxin diversity in a harmless member of a lethal family.</title>
        <authorList>
            <person name="Ward M.J."/>
            <person name="Ellsworth S.A."/>
            <person name="Rokyta D.R."/>
        </authorList>
    </citation>
    <scope>NUCLEOTIDE SEQUENCE</scope>
    <source>
        <tissue evidence="2">Venom gland</tissue>
    </source>
</reference>